<dbReference type="Proteomes" id="UP001242010">
    <property type="component" value="Chromosome"/>
</dbReference>
<evidence type="ECO:0000313" key="2">
    <source>
        <dbReference type="EMBL" id="BDU68502.1"/>
    </source>
</evidence>
<dbReference type="InterPro" id="IPR005302">
    <property type="entry name" value="MoCF_Sase_C"/>
</dbReference>
<dbReference type="InterPro" id="IPR052716">
    <property type="entry name" value="MOSC_domain"/>
</dbReference>
<gene>
    <name evidence="2" type="ORF">GETHOR_06030</name>
</gene>
<dbReference type="Pfam" id="PF03473">
    <property type="entry name" value="MOSC"/>
    <property type="match status" value="1"/>
</dbReference>
<keyword evidence="3" id="KW-1185">Reference proteome</keyword>
<dbReference type="SUPFAM" id="SSF50800">
    <property type="entry name" value="PK beta-barrel domain-like"/>
    <property type="match status" value="1"/>
</dbReference>
<feature type="domain" description="MOSC" evidence="1">
    <location>
        <begin position="20"/>
        <end position="154"/>
    </location>
</feature>
<accession>A0ABM8DNG4</accession>
<dbReference type="PANTHER" id="PTHR36930:SF1">
    <property type="entry name" value="MOSC DOMAIN-CONTAINING PROTEIN"/>
    <property type="match status" value="1"/>
</dbReference>
<dbReference type="InterPro" id="IPR011037">
    <property type="entry name" value="Pyrv_Knase-like_insert_dom_sf"/>
</dbReference>
<reference evidence="3" key="1">
    <citation type="journal article" date="2023" name="Int. J. Syst. Evol. Microbiol.">
        <title>Mesoterricola silvestris gen. nov., sp. nov., Mesoterricola sediminis sp. nov., Geothrix oryzae sp. nov., Geothrix edaphica sp. nov., Geothrix rubra sp. nov., and Geothrix limicola sp. nov., six novel members of Acidobacteriota isolated from soils.</title>
        <authorList>
            <person name="Itoh H."/>
            <person name="Sugisawa Y."/>
            <person name="Mise K."/>
            <person name="Xu Z."/>
            <person name="Kuniyasu M."/>
            <person name="Ushijima N."/>
            <person name="Kawano K."/>
            <person name="Kobayashi E."/>
            <person name="Shiratori Y."/>
            <person name="Masuda Y."/>
            <person name="Senoo K."/>
        </authorList>
    </citation>
    <scope>NUCLEOTIDE SEQUENCE [LARGE SCALE GENOMIC DNA]</scope>
    <source>
        <strain evidence="3">Red222</strain>
    </source>
</reference>
<dbReference type="EMBL" id="AP027079">
    <property type="protein sequence ID" value="BDU68502.1"/>
    <property type="molecule type" value="Genomic_DNA"/>
</dbReference>
<dbReference type="RefSeq" id="WP_286355139.1">
    <property type="nucleotide sequence ID" value="NZ_AP027079.1"/>
</dbReference>
<evidence type="ECO:0000259" key="1">
    <source>
        <dbReference type="PROSITE" id="PS51340"/>
    </source>
</evidence>
<protein>
    <submittedName>
        <fullName evidence="2">Molybdenum cofactor biosynthesis protein</fullName>
    </submittedName>
</protein>
<dbReference type="Gene3D" id="2.40.33.20">
    <property type="entry name" value="PK beta-barrel domain-like"/>
    <property type="match status" value="1"/>
</dbReference>
<sequence>MTPGRVESIHLAAEAEASMRGVPEATALAGVGLEGDRYATRAGSFSAKPKPGRQITLIEAEAIEALALELGLVLAPGETRRNLVTRGVALNHLVGREFTVGEVRLRGHELCEPCATLARVTGKPQILPGLIHRGGLRAEILDGGVIRVGDAVQV</sequence>
<evidence type="ECO:0000313" key="3">
    <source>
        <dbReference type="Proteomes" id="UP001242010"/>
    </source>
</evidence>
<organism evidence="2 3">
    <name type="scientific">Geothrix oryzae</name>
    <dbReference type="NCBI Taxonomy" id="2927975"/>
    <lineage>
        <taxon>Bacteria</taxon>
        <taxon>Pseudomonadati</taxon>
        <taxon>Acidobacteriota</taxon>
        <taxon>Holophagae</taxon>
        <taxon>Holophagales</taxon>
        <taxon>Holophagaceae</taxon>
        <taxon>Geothrix</taxon>
    </lineage>
</organism>
<name>A0ABM8DNG4_9BACT</name>
<dbReference type="PANTHER" id="PTHR36930">
    <property type="entry name" value="METAL-SULFUR CLUSTER BIOSYNTHESIS PROTEINS YUAD-RELATED"/>
    <property type="match status" value="1"/>
</dbReference>
<proteinExistence type="predicted"/>
<dbReference type="PROSITE" id="PS51340">
    <property type="entry name" value="MOSC"/>
    <property type="match status" value="1"/>
</dbReference>